<evidence type="ECO:0000313" key="2">
    <source>
        <dbReference type="WBParaSite" id="PS1159_v2.g1722.t1"/>
    </source>
</evidence>
<dbReference type="Proteomes" id="UP000887580">
    <property type="component" value="Unplaced"/>
</dbReference>
<proteinExistence type="predicted"/>
<organism evidence="1 2">
    <name type="scientific">Panagrolaimus sp. PS1159</name>
    <dbReference type="NCBI Taxonomy" id="55785"/>
    <lineage>
        <taxon>Eukaryota</taxon>
        <taxon>Metazoa</taxon>
        <taxon>Ecdysozoa</taxon>
        <taxon>Nematoda</taxon>
        <taxon>Chromadorea</taxon>
        <taxon>Rhabditida</taxon>
        <taxon>Tylenchina</taxon>
        <taxon>Panagrolaimomorpha</taxon>
        <taxon>Panagrolaimoidea</taxon>
        <taxon>Panagrolaimidae</taxon>
        <taxon>Panagrolaimus</taxon>
    </lineage>
</organism>
<accession>A0AC35FGL0</accession>
<evidence type="ECO:0000313" key="1">
    <source>
        <dbReference type="Proteomes" id="UP000887580"/>
    </source>
</evidence>
<name>A0AC35FGL0_9BILA</name>
<dbReference type="WBParaSite" id="PS1159_v2.g1722.t1">
    <property type="protein sequence ID" value="PS1159_v2.g1722.t1"/>
    <property type="gene ID" value="PS1159_v2.g1722"/>
</dbReference>
<reference evidence="2" key="1">
    <citation type="submission" date="2022-11" db="UniProtKB">
        <authorList>
            <consortium name="WormBaseParasite"/>
        </authorList>
    </citation>
    <scope>IDENTIFICATION</scope>
</reference>
<sequence length="103" mass="11638">MTSYKILISLAEVFAAILLLYFVKFRTIAINSKTKKKNIVVLAVISTTVIFEFCPNILDILFFNITEQFSENVVGPYRTTLSSFNILTSAVLYSYVLKPKTSV</sequence>
<protein>
    <submittedName>
        <fullName evidence="2">Uncharacterized protein</fullName>
    </submittedName>
</protein>